<proteinExistence type="predicted"/>
<dbReference type="GO" id="GO:0005783">
    <property type="term" value="C:endoplasmic reticulum"/>
    <property type="evidence" value="ECO:0007669"/>
    <property type="project" value="TreeGrafter"/>
</dbReference>
<dbReference type="InterPro" id="IPR006620">
    <property type="entry name" value="Pro_4_hyd_alph"/>
</dbReference>
<evidence type="ECO:0000313" key="10">
    <source>
        <dbReference type="Proteomes" id="UP000007796"/>
    </source>
</evidence>
<dbReference type="InParanoid" id="F0XGZ2"/>
<protein>
    <submittedName>
        <fullName evidence="9">2og-Fe oxygenase family protein</fullName>
    </submittedName>
</protein>
<feature type="chain" id="PRO_5003263923" evidence="7">
    <location>
        <begin position="25"/>
        <end position="348"/>
    </location>
</feature>
<evidence type="ECO:0000256" key="4">
    <source>
        <dbReference type="ARBA" id="ARBA00023002"/>
    </source>
</evidence>
<evidence type="ECO:0000259" key="8">
    <source>
        <dbReference type="SMART" id="SM00702"/>
    </source>
</evidence>
<dbReference type="PANTHER" id="PTHR10869:SF246">
    <property type="entry name" value="TRANSMEMBRANE PROLYL 4-HYDROXYLASE"/>
    <property type="match status" value="1"/>
</dbReference>
<keyword evidence="2" id="KW-0479">Metal-binding</keyword>
<dbReference type="PANTHER" id="PTHR10869">
    <property type="entry name" value="PROLYL 4-HYDROXYLASE ALPHA SUBUNIT"/>
    <property type="match status" value="1"/>
</dbReference>
<dbReference type="Proteomes" id="UP000007796">
    <property type="component" value="Unassembled WGS sequence"/>
</dbReference>
<dbReference type="STRING" id="655863.F0XGZ2"/>
<dbReference type="OrthoDB" id="420380at2759"/>
<evidence type="ECO:0000256" key="6">
    <source>
        <dbReference type="SAM" id="MobiDB-lite"/>
    </source>
</evidence>
<dbReference type="GeneID" id="25975807"/>
<dbReference type="InterPro" id="IPR045054">
    <property type="entry name" value="P4HA-like"/>
</dbReference>
<accession>F0XGZ2</accession>
<dbReference type="HOGENOM" id="CLU_058132_0_4_1"/>
<keyword evidence="10" id="KW-1185">Reference proteome</keyword>
<evidence type="ECO:0000313" key="9">
    <source>
        <dbReference type="EMBL" id="EFX02851.1"/>
    </source>
</evidence>
<evidence type="ECO:0000256" key="3">
    <source>
        <dbReference type="ARBA" id="ARBA00022964"/>
    </source>
</evidence>
<dbReference type="AlphaFoldDB" id="F0XGZ2"/>
<evidence type="ECO:0000256" key="5">
    <source>
        <dbReference type="ARBA" id="ARBA00023004"/>
    </source>
</evidence>
<reference evidence="9 10" key="1">
    <citation type="journal article" date="2011" name="Proc. Natl. Acad. Sci. U.S.A.">
        <title>Genome and transcriptome analyses of the mountain pine beetle-fungal symbiont Grosmannia clavigera, a lodgepole pine pathogen.</title>
        <authorList>
            <person name="DiGuistini S."/>
            <person name="Wang Y."/>
            <person name="Liao N.Y."/>
            <person name="Taylor G."/>
            <person name="Tanguay P."/>
            <person name="Feau N."/>
            <person name="Henrissat B."/>
            <person name="Chan S.K."/>
            <person name="Hesse-Orce U."/>
            <person name="Alamouti S.M."/>
            <person name="Tsui C.K.M."/>
            <person name="Docking R.T."/>
            <person name="Levasseur A."/>
            <person name="Haridas S."/>
            <person name="Robertson G."/>
            <person name="Birol I."/>
            <person name="Holt R.A."/>
            <person name="Marra M.A."/>
            <person name="Hamelin R.C."/>
            <person name="Hirst M."/>
            <person name="Jones S.J.M."/>
            <person name="Bohlmann J."/>
            <person name="Breuil C."/>
        </authorList>
    </citation>
    <scope>NUCLEOTIDE SEQUENCE [LARGE SCALE GENOMIC DNA]</scope>
    <source>
        <strain evidence="10">kw1407 / UAMH 11150</strain>
    </source>
</reference>
<gene>
    <name evidence="9" type="ORF">CMQ_2780</name>
</gene>
<feature type="region of interest" description="Disordered" evidence="6">
    <location>
        <begin position="275"/>
        <end position="295"/>
    </location>
</feature>
<keyword evidence="5" id="KW-0408">Iron</keyword>
<dbReference type="GO" id="GO:0005506">
    <property type="term" value="F:iron ion binding"/>
    <property type="evidence" value="ECO:0007669"/>
    <property type="project" value="InterPro"/>
</dbReference>
<dbReference type="GO" id="GO:0031418">
    <property type="term" value="F:L-ascorbic acid binding"/>
    <property type="evidence" value="ECO:0007669"/>
    <property type="project" value="InterPro"/>
</dbReference>
<keyword evidence="4" id="KW-0560">Oxidoreductase</keyword>
<dbReference type="eggNOG" id="KOG1591">
    <property type="taxonomic scope" value="Eukaryota"/>
</dbReference>
<feature type="domain" description="Prolyl 4-hydroxylase alpha subunit" evidence="8">
    <location>
        <begin position="108"/>
        <end position="344"/>
    </location>
</feature>
<comment type="cofactor">
    <cofactor evidence="1">
        <name>L-ascorbate</name>
        <dbReference type="ChEBI" id="CHEBI:38290"/>
    </cofactor>
</comment>
<dbReference type="RefSeq" id="XP_014172333.1">
    <property type="nucleotide sequence ID" value="XM_014316858.1"/>
</dbReference>
<dbReference type="SMART" id="SM00702">
    <property type="entry name" value="P4Hc"/>
    <property type="match status" value="1"/>
</dbReference>
<keyword evidence="7" id="KW-0732">Signal</keyword>
<organism evidence="10">
    <name type="scientific">Grosmannia clavigera (strain kw1407 / UAMH 11150)</name>
    <name type="common">Blue stain fungus</name>
    <name type="synonym">Graphiocladiella clavigera</name>
    <dbReference type="NCBI Taxonomy" id="655863"/>
    <lineage>
        <taxon>Eukaryota</taxon>
        <taxon>Fungi</taxon>
        <taxon>Dikarya</taxon>
        <taxon>Ascomycota</taxon>
        <taxon>Pezizomycotina</taxon>
        <taxon>Sordariomycetes</taxon>
        <taxon>Sordariomycetidae</taxon>
        <taxon>Ophiostomatales</taxon>
        <taxon>Ophiostomataceae</taxon>
        <taxon>Leptographium</taxon>
    </lineage>
</organism>
<dbReference type="Gene3D" id="2.60.120.620">
    <property type="entry name" value="q2cbj1_9rhob like domain"/>
    <property type="match status" value="1"/>
</dbReference>
<name>F0XGZ2_GROCL</name>
<feature type="signal peptide" evidence="7">
    <location>
        <begin position="1"/>
        <end position="24"/>
    </location>
</feature>
<evidence type="ECO:0000256" key="7">
    <source>
        <dbReference type="SAM" id="SignalP"/>
    </source>
</evidence>
<evidence type="ECO:0000256" key="2">
    <source>
        <dbReference type="ARBA" id="ARBA00022723"/>
    </source>
</evidence>
<evidence type="ECO:0000256" key="1">
    <source>
        <dbReference type="ARBA" id="ARBA00001961"/>
    </source>
</evidence>
<sequence>MMFGYAIVAVLAVCLFWLDPILNAVAPSLVPKAPVMYRTPRPPVKESLLALEDGDVGSGSSSCPPDAYTVHLFNKAPLVMYIENFLSLSERQHLIEIRSVFGSPRERQEVNRFPSLRHPEDTLEADRAASNALYEPATVTSDGGGSVQRDTIVRDSEVAIVPRTDVVRCIEARARSLQGWREDLWIERLRVQRYVAPSGHYGFHFDWSRPGTATGGWGRVSSIMVYVDDGELNSPNEPRQPLVGGGTYFPRVPRRSADFRWCPFINCEGDAEVEVEDEGEDGQDGYRPPQNNTTTGVVFKPVPGNAVLWENFRSDGTGRPFEETWHAGLRVLEGVKVGLNIWSWGRMD</sequence>
<dbReference type="EMBL" id="GL629769">
    <property type="protein sequence ID" value="EFX02851.1"/>
    <property type="molecule type" value="Genomic_DNA"/>
</dbReference>
<dbReference type="GO" id="GO:0004656">
    <property type="term" value="F:procollagen-proline 4-dioxygenase activity"/>
    <property type="evidence" value="ECO:0007669"/>
    <property type="project" value="TreeGrafter"/>
</dbReference>
<keyword evidence="3" id="KW-0223">Dioxygenase</keyword>